<keyword evidence="8" id="KW-1185">Reference proteome</keyword>
<accession>A0ABR7G7V9</accession>
<keyword evidence="4 6" id="KW-1133">Transmembrane helix</keyword>
<feature type="transmembrane region" description="Helical" evidence="6">
    <location>
        <begin position="138"/>
        <end position="158"/>
    </location>
</feature>
<organism evidence="7 8">
    <name type="scientific">Ruminococcus hominis</name>
    <dbReference type="NCBI Taxonomy" id="2763065"/>
    <lineage>
        <taxon>Bacteria</taxon>
        <taxon>Bacillati</taxon>
        <taxon>Bacillota</taxon>
        <taxon>Clostridia</taxon>
        <taxon>Eubacteriales</taxon>
        <taxon>Oscillospiraceae</taxon>
        <taxon>Ruminococcus</taxon>
    </lineage>
</organism>
<dbReference type="InterPro" id="IPR002293">
    <property type="entry name" value="AA/rel_permease1"/>
</dbReference>
<feature type="transmembrane region" description="Helical" evidence="6">
    <location>
        <begin position="443"/>
        <end position="460"/>
    </location>
</feature>
<proteinExistence type="predicted"/>
<feature type="transmembrane region" description="Helical" evidence="6">
    <location>
        <begin position="246"/>
        <end position="269"/>
    </location>
</feature>
<feature type="transmembrane region" description="Helical" evidence="6">
    <location>
        <begin position="170"/>
        <end position="188"/>
    </location>
</feature>
<evidence type="ECO:0000256" key="4">
    <source>
        <dbReference type="ARBA" id="ARBA00022989"/>
    </source>
</evidence>
<keyword evidence="3 6" id="KW-0812">Transmembrane</keyword>
<feature type="transmembrane region" description="Helical" evidence="6">
    <location>
        <begin position="413"/>
        <end position="431"/>
    </location>
</feature>
<reference evidence="7 8" key="1">
    <citation type="submission" date="2020-08" db="EMBL/GenBank/DDBJ databases">
        <title>Genome public.</title>
        <authorList>
            <person name="Liu C."/>
            <person name="Sun Q."/>
        </authorList>
    </citation>
    <scope>NUCLEOTIDE SEQUENCE [LARGE SCALE GENOMIC DNA]</scope>
    <source>
        <strain evidence="7 8">NSJ-13</strain>
    </source>
</reference>
<keyword evidence="5 6" id="KW-0472">Membrane</keyword>
<evidence type="ECO:0000313" key="8">
    <source>
        <dbReference type="Proteomes" id="UP000631576"/>
    </source>
</evidence>
<feature type="transmembrane region" description="Helical" evidence="6">
    <location>
        <begin position="90"/>
        <end position="118"/>
    </location>
</feature>
<feature type="transmembrane region" description="Helical" evidence="6">
    <location>
        <begin position="46"/>
        <end position="69"/>
    </location>
</feature>
<comment type="caution">
    <text evidence="7">The sequence shown here is derived from an EMBL/GenBank/DDBJ whole genome shotgun (WGS) entry which is preliminary data.</text>
</comment>
<dbReference type="Gene3D" id="1.20.1740.10">
    <property type="entry name" value="Amino acid/polyamine transporter I"/>
    <property type="match status" value="1"/>
</dbReference>
<dbReference type="PANTHER" id="PTHR42770:SF7">
    <property type="entry name" value="MEMBRANE PROTEIN"/>
    <property type="match status" value="1"/>
</dbReference>
<dbReference type="InterPro" id="IPR050367">
    <property type="entry name" value="APC_superfamily"/>
</dbReference>
<dbReference type="PANTHER" id="PTHR42770">
    <property type="entry name" value="AMINO ACID TRANSPORTER-RELATED"/>
    <property type="match status" value="1"/>
</dbReference>
<gene>
    <name evidence="7" type="ORF">H8S40_04480</name>
</gene>
<comment type="subcellular location">
    <subcellularLocation>
        <location evidence="1">Cell membrane</location>
        <topology evidence="1">Multi-pass membrane protein</topology>
    </subcellularLocation>
</comment>
<evidence type="ECO:0000313" key="7">
    <source>
        <dbReference type="EMBL" id="MBC5682831.1"/>
    </source>
</evidence>
<feature type="transmembrane region" description="Helical" evidence="6">
    <location>
        <begin position="208"/>
        <end position="226"/>
    </location>
</feature>
<name>A0ABR7G7V9_9FIRM</name>
<evidence type="ECO:0000256" key="6">
    <source>
        <dbReference type="SAM" id="Phobius"/>
    </source>
</evidence>
<evidence type="ECO:0000256" key="3">
    <source>
        <dbReference type="ARBA" id="ARBA00022692"/>
    </source>
</evidence>
<sequence length="470" mass="51142">MKTRANEDGLKKVLNTGDVLVVAFGAMIGWGWVVSSGGWIQSAGTIGTMIAFLIGGIMIYFVGLVYAELTTAMPESGGAKVFSQRAFGPVGAFICTWAVILSYIGVVCFEACSLPTIIQYIFPNFLKGYLYTVCGFDIYLSWLMVAIFFSMLITWINIKGVKAAAVLQKILTITIAGVGIILIVMSALKGDPSNLYGQMFVGRNMKSVIGSIMSIAMVAPFFLFGFDVIPQAAEEINVPLKKLGKLLVFSIALAVAFYGLVVLAVGYAMNTFEVADSVARSGLVTADAMKKIFNSEVMAKVLILGGMCGIVTSWNSFMLGGSRALMAMADSCMIPYVFSKTHPKYKTPHLSLMLIGALSIISVFFGREMLIWISNSASFACCLTYFIVSMAFVKLRKTEPNLKRPYKVKNYKFIGFMAISMSGIMCVMYLFPGTGCTLSNQEFAIAGGWTLLGAIFAMVCKRRYKDRFGK</sequence>
<protein>
    <submittedName>
        <fullName evidence="7">APC family permease</fullName>
    </submittedName>
</protein>
<feature type="transmembrane region" description="Helical" evidence="6">
    <location>
        <begin position="20"/>
        <end position="40"/>
    </location>
</feature>
<feature type="transmembrane region" description="Helical" evidence="6">
    <location>
        <begin position="301"/>
        <end position="326"/>
    </location>
</feature>
<evidence type="ECO:0000256" key="5">
    <source>
        <dbReference type="ARBA" id="ARBA00023136"/>
    </source>
</evidence>
<evidence type="ECO:0000256" key="1">
    <source>
        <dbReference type="ARBA" id="ARBA00004651"/>
    </source>
</evidence>
<dbReference type="Pfam" id="PF13520">
    <property type="entry name" value="AA_permease_2"/>
    <property type="match status" value="1"/>
</dbReference>
<feature type="transmembrane region" description="Helical" evidence="6">
    <location>
        <begin position="371"/>
        <end position="393"/>
    </location>
</feature>
<keyword evidence="2" id="KW-1003">Cell membrane</keyword>
<evidence type="ECO:0000256" key="2">
    <source>
        <dbReference type="ARBA" id="ARBA00022475"/>
    </source>
</evidence>
<dbReference type="PIRSF" id="PIRSF006060">
    <property type="entry name" value="AA_transporter"/>
    <property type="match status" value="1"/>
</dbReference>
<dbReference type="EMBL" id="JACOPE010000001">
    <property type="protein sequence ID" value="MBC5682831.1"/>
    <property type="molecule type" value="Genomic_DNA"/>
</dbReference>
<dbReference type="Proteomes" id="UP000631576">
    <property type="component" value="Unassembled WGS sequence"/>
</dbReference>
<feature type="transmembrane region" description="Helical" evidence="6">
    <location>
        <begin position="347"/>
        <end position="365"/>
    </location>
</feature>